<organism evidence="1 2">
    <name type="scientific">Luteimonas vadosa</name>
    <dbReference type="NCBI Taxonomy" id="1165507"/>
    <lineage>
        <taxon>Bacteria</taxon>
        <taxon>Pseudomonadati</taxon>
        <taxon>Pseudomonadota</taxon>
        <taxon>Gammaproteobacteria</taxon>
        <taxon>Lysobacterales</taxon>
        <taxon>Lysobacteraceae</taxon>
        <taxon>Luteimonas</taxon>
    </lineage>
</organism>
<protein>
    <submittedName>
        <fullName evidence="1">Uncharacterized protein</fullName>
    </submittedName>
</protein>
<dbReference type="Proteomes" id="UP001501323">
    <property type="component" value="Unassembled WGS sequence"/>
</dbReference>
<sequence length="162" mass="17093">MALCAGLVLALPACEKAADAATESAIERASGQQVDVDRDGDRLSVKTADGEFVVQSGESLPLPADFPDDVYLPDRYSVNSVMDMGGTRMVSVTTQGKVAGIFGAAQQAMAKAGWTQTMSMQHSVDTAMLSYEKDHRAAVLSFNKGEGSDGVVMGVQLRTETQ</sequence>
<proteinExistence type="predicted"/>
<accession>A0ABP9DPZ5</accession>
<comment type="caution">
    <text evidence="1">The sequence shown here is derived from an EMBL/GenBank/DDBJ whole genome shotgun (WGS) entry which is preliminary data.</text>
</comment>
<reference evidence="2" key="1">
    <citation type="journal article" date="2019" name="Int. J. Syst. Evol. Microbiol.">
        <title>The Global Catalogue of Microorganisms (GCM) 10K type strain sequencing project: providing services to taxonomists for standard genome sequencing and annotation.</title>
        <authorList>
            <consortium name="The Broad Institute Genomics Platform"/>
            <consortium name="The Broad Institute Genome Sequencing Center for Infectious Disease"/>
            <person name="Wu L."/>
            <person name="Ma J."/>
        </authorList>
    </citation>
    <scope>NUCLEOTIDE SEQUENCE [LARGE SCALE GENOMIC DNA]</scope>
    <source>
        <strain evidence="2">JCM 18392</strain>
    </source>
</reference>
<name>A0ABP9DPZ5_9GAMM</name>
<evidence type="ECO:0000313" key="2">
    <source>
        <dbReference type="Proteomes" id="UP001501323"/>
    </source>
</evidence>
<keyword evidence="2" id="KW-1185">Reference proteome</keyword>
<dbReference type="EMBL" id="BAABJY010000001">
    <property type="protein sequence ID" value="GAA4856289.1"/>
    <property type="molecule type" value="Genomic_DNA"/>
</dbReference>
<gene>
    <name evidence="1" type="ORF">GCM10023332_04940</name>
</gene>
<evidence type="ECO:0000313" key="1">
    <source>
        <dbReference type="EMBL" id="GAA4856289.1"/>
    </source>
</evidence>